<reference evidence="2" key="1">
    <citation type="submission" date="2023-03" db="EMBL/GenBank/DDBJ databases">
        <title>Massive genome expansion in bonnet fungi (Mycena s.s.) driven by repeated elements and novel gene families across ecological guilds.</title>
        <authorList>
            <consortium name="Lawrence Berkeley National Laboratory"/>
            <person name="Harder C.B."/>
            <person name="Miyauchi S."/>
            <person name="Viragh M."/>
            <person name="Kuo A."/>
            <person name="Thoen E."/>
            <person name="Andreopoulos B."/>
            <person name="Lu D."/>
            <person name="Skrede I."/>
            <person name="Drula E."/>
            <person name="Henrissat B."/>
            <person name="Morin E."/>
            <person name="Kohler A."/>
            <person name="Barry K."/>
            <person name="LaButti K."/>
            <person name="Morin E."/>
            <person name="Salamov A."/>
            <person name="Lipzen A."/>
            <person name="Mereny Z."/>
            <person name="Hegedus B."/>
            <person name="Baldrian P."/>
            <person name="Stursova M."/>
            <person name="Weitz H."/>
            <person name="Taylor A."/>
            <person name="Grigoriev I.V."/>
            <person name="Nagy L.G."/>
            <person name="Martin F."/>
            <person name="Kauserud H."/>
        </authorList>
    </citation>
    <scope>NUCLEOTIDE SEQUENCE</scope>
    <source>
        <strain evidence="2">CBHHK067</strain>
    </source>
</reference>
<dbReference type="Proteomes" id="UP001221757">
    <property type="component" value="Unassembled WGS sequence"/>
</dbReference>
<dbReference type="EMBL" id="JARKIE010000011">
    <property type="protein sequence ID" value="KAJ7704038.1"/>
    <property type="molecule type" value="Genomic_DNA"/>
</dbReference>
<evidence type="ECO:0000256" key="1">
    <source>
        <dbReference type="SAM" id="SignalP"/>
    </source>
</evidence>
<evidence type="ECO:0000313" key="3">
    <source>
        <dbReference type="Proteomes" id="UP001221757"/>
    </source>
</evidence>
<evidence type="ECO:0000313" key="2">
    <source>
        <dbReference type="EMBL" id="KAJ7704038.1"/>
    </source>
</evidence>
<accession>A0AAD7GS27</accession>
<gene>
    <name evidence="2" type="ORF">B0H17DRAFT_1326743</name>
</gene>
<name>A0AAD7GS27_MYCRO</name>
<comment type="caution">
    <text evidence="2">The sequence shown here is derived from an EMBL/GenBank/DDBJ whole genome shotgun (WGS) entry which is preliminary data.</text>
</comment>
<sequence>MHFSNFTKIVLLSISLALQVRAGPSFPKVNAGDFELIQATTTAPSRLLANADIPTVGPFVPSADNLIVNTTVPQGEFADLGWIFASVGDNTDPAVFDGFAKNITVLYTPPGGVEQFVFGIITGPEIAGGDGFCGFFPGFWIEGVLDSSDLGTYTGRWIVEFGESTQPDAPVDPDSGCGPEPFNITTVEFVRTWEVVEAA</sequence>
<feature type="signal peptide" evidence="1">
    <location>
        <begin position="1"/>
        <end position="22"/>
    </location>
</feature>
<feature type="chain" id="PRO_5042088005" evidence="1">
    <location>
        <begin position="23"/>
        <end position="199"/>
    </location>
</feature>
<proteinExistence type="predicted"/>
<organism evidence="2 3">
    <name type="scientific">Mycena rosella</name>
    <name type="common">Pink bonnet</name>
    <name type="synonym">Agaricus rosellus</name>
    <dbReference type="NCBI Taxonomy" id="1033263"/>
    <lineage>
        <taxon>Eukaryota</taxon>
        <taxon>Fungi</taxon>
        <taxon>Dikarya</taxon>
        <taxon>Basidiomycota</taxon>
        <taxon>Agaricomycotina</taxon>
        <taxon>Agaricomycetes</taxon>
        <taxon>Agaricomycetidae</taxon>
        <taxon>Agaricales</taxon>
        <taxon>Marasmiineae</taxon>
        <taxon>Mycenaceae</taxon>
        <taxon>Mycena</taxon>
    </lineage>
</organism>
<dbReference type="AlphaFoldDB" id="A0AAD7GS27"/>
<keyword evidence="3" id="KW-1185">Reference proteome</keyword>
<protein>
    <submittedName>
        <fullName evidence="2">Uncharacterized protein</fullName>
    </submittedName>
</protein>
<keyword evidence="1" id="KW-0732">Signal</keyword>